<keyword evidence="1" id="KW-0233">DNA recombination</keyword>
<dbReference type="InterPro" id="IPR025476">
    <property type="entry name" value="Helitron_helicase-like"/>
</dbReference>
<keyword evidence="5" id="KW-1185">Reference proteome</keyword>
<reference evidence="4" key="2">
    <citation type="submission" date="2022-01" db="EMBL/GenBank/DDBJ databases">
        <authorList>
            <person name="Yamashiro T."/>
            <person name="Shiraishi A."/>
            <person name="Satake H."/>
            <person name="Nakayama K."/>
        </authorList>
    </citation>
    <scope>NUCLEOTIDE SEQUENCE</scope>
</reference>
<gene>
    <name evidence="4" type="ORF">Tco_0728584</name>
</gene>
<keyword evidence="1" id="KW-0067">ATP-binding</keyword>
<reference evidence="4" key="1">
    <citation type="journal article" date="2022" name="Int. J. Mol. Sci.">
        <title>Draft Genome of Tanacetum Coccineum: Genomic Comparison of Closely Related Tanacetum-Family Plants.</title>
        <authorList>
            <person name="Yamashiro T."/>
            <person name="Shiraishi A."/>
            <person name="Nakayama K."/>
            <person name="Satake H."/>
        </authorList>
    </citation>
    <scope>NUCLEOTIDE SEQUENCE</scope>
</reference>
<keyword evidence="1" id="KW-0227">DNA damage</keyword>
<dbReference type="InterPro" id="IPR010285">
    <property type="entry name" value="DNA_helicase_pif1-like_DEAD"/>
</dbReference>
<evidence type="ECO:0000313" key="4">
    <source>
        <dbReference type="EMBL" id="GJS78703.1"/>
    </source>
</evidence>
<accession>A0ABQ4YLH9</accession>
<comment type="caution">
    <text evidence="4">The sequence shown here is derived from an EMBL/GenBank/DDBJ whole genome shotgun (WGS) entry which is preliminary data.</text>
</comment>
<dbReference type="Pfam" id="PF05970">
    <property type="entry name" value="PIF1"/>
    <property type="match status" value="1"/>
</dbReference>
<sequence>MSAFLDTETGQGVDEIIVACLITMLDKTSAAAQAFQRARYWCHLHESINFELRLLSNRTSARQYNVLTVSEVTALITNDFGDGLPSKDIIVDSKDGGPKRILELHPLYMALQYSLLFLYGEDGFHEKIPYHRGHLYQQYFIDAYTAVEEQILQWNRNNQDTLRVDLYHNLNDALTRGDRNAEGLGKRIVLPRSFMGVVYVIEFQKRGLPHAHILLWLEEEWKCKTPSQVADIISAEIPSPTTDPEGYKVVTEFMLHGPYGKGVACTVEEKCSKKIQNLFIQKPCWTKMGTSLSTKGFKGSVSKRSKAIKYLFKYLNKGPDRTTFVIQENVQKTTHREPKKVDADDEIKNYLNCRYLAPYEANLLVLLNREDIKITMFTEWFELNKHDTTARELTYDEIPKGPRGFKELMTVNKKFYPTFKSACFAYGLLNDDNEWAYAISEAQVQLIIWDEASMTQKYAFEVLDKALYDIPRYKNAEKRNTIYGGVTFLLRAESPIEQIMKETFPDFTSRKSDGAYLKERTILTPRNDDADAINAYMFGKLPCLTMTYNSADEVCKASTDVLDQQHLYLAEFLNTLNFSGMPPHALNLKK</sequence>
<keyword evidence="1" id="KW-0234">DNA repair</keyword>
<evidence type="ECO:0000313" key="5">
    <source>
        <dbReference type="Proteomes" id="UP001151760"/>
    </source>
</evidence>
<feature type="domain" description="Helitron helicase-like" evidence="3">
    <location>
        <begin position="119"/>
        <end position="196"/>
    </location>
</feature>
<dbReference type="Pfam" id="PF14214">
    <property type="entry name" value="Helitron_like_N"/>
    <property type="match status" value="1"/>
</dbReference>
<dbReference type="GO" id="GO:0004386">
    <property type="term" value="F:helicase activity"/>
    <property type="evidence" value="ECO:0007669"/>
    <property type="project" value="UniProtKB-KW"/>
</dbReference>
<organism evidence="4 5">
    <name type="scientific">Tanacetum coccineum</name>
    <dbReference type="NCBI Taxonomy" id="301880"/>
    <lineage>
        <taxon>Eukaryota</taxon>
        <taxon>Viridiplantae</taxon>
        <taxon>Streptophyta</taxon>
        <taxon>Embryophyta</taxon>
        <taxon>Tracheophyta</taxon>
        <taxon>Spermatophyta</taxon>
        <taxon>Magnoliopsida</taxon>
        <taxon>eudicotyledons</taxon>
        <taxon>Gunneridae</taxon>
        <taxon>Pentapetalae</taxon>
        <taxon>asterids</taxon>
        <taxon>campanulids</taxon>
        <taxon>Asterales</taxon>
        <taxon>Asteraceae</taxon>
        <taxon>Asteroideae</taxon>
        <taxon>Anthemideae</taxon>
        <taxon>Anthemidinae</taxon>
        <taxon>Tanacetum</taxon>
    </lineage>
</organism>
<keyword evidence="1" id="KW-0547">Nucleotide-binding</keyword>
<name>A0ABQ4YLH9_9ASTR</name>
<dbReference type="PANTHER" id="PTHR10492">
    <property type="match status" value="1"/>
</dbReference>
<protein>
    <recommendedName>
        <fullName evidence="1">ATP-dependent DNA helicase</fullName>
        <ecNumber evidence="1">5.6.2.3</ecNumber>
    </recommendedName>
</protein>
<evidence type="ECO:0000259" key="3">
    <source>
        <dbReference type="Pfam" id="PF14214"/>
    </source>
</evidence>
<dbReference type="EMBL" id="BQNB010010544">
    <property type="protein sequence ID" value="GJS78703.1"/>
    <property type="molecule type" value="Genomic_DNA"/>
</dbReference>
<feature type="domain" description="DNA helicase Pif1-like DEAD-box helicase" evidence="2">
    <location>
        <begin position="443"/>
        <end position="490"/>
    </location>
</feature>
<evidence type="ECO:0000256" key="1">
    <source>
        <dbReference type="RuleBase" id="RU363044"/>
    </source>
</evidence>
<comment type="cofactor">
    <cofactor evidence="1">
        <name>Mg(2+)</name>
        <dbReference type="ChEBI" id="CHEBI:18420"/>
    </cofactor>
</comment>
<evidence type="ECO:0000259" key="2">
    <source>
        <dbReference type="Pfam" id="PF05970"/>
    </source>
</evidence>
<dbReference type="PANTHER" id="PTHR10492:SF93">
    <property type="entry name" value="ATP-DEPENDENT DNA HELICASE"/>
    <property type="match status" value="1"/>
</dbReference>
<keyword evidence="1 4" id="KW-0347">Helicase</keyword>
<dbReference type="EC" id="5.6.2.3" evidence="1"/>
<dbReference type="Proteomes" id="UP001151760">
    <property type="component" value="Unassembled WGS sequence"/>
</dbReference>
<keyword evidence="1" id="KW-0378">Hydrolase</keyword>
<comment type="similarity">
    <text evidence="1">Belongs to the helicase family.</text>
</comment>
<comment type="catalytic activity">
    <reaction evidence="1">
        <text>ATP + H2O = ADP + phosphate + H(+)</text>
        <dbReference type="Rhea" id="RHEA:13065"/>
        <dbReference type="ChEBI" id="CHEBI:15377"/>
        <dbReference type="ChEBI" id="CHEBI:15378"/>
        <dbReference type="ChEBI" id="CHEBI:30616"/>
        <dbReference type="ChEBI" id="CHEBI:43474"/>
        <dbReference type="ChEBI" id="CHEBI:456216"/>
        <dbReference type="EC" id="5.6.2.3"/>
    </reaction>
</comment>
<proteinExistence type="inferred from homology"/>